<dbReference type="EMBL" id="GBRH01281789">
    <property type="protein sequence ID" value="JAD16106.1"/>
    <property type="molecule type" value="Transcribed_RNA"/>
</dbReference>
<name>A0A0A8XQR9_ARUDO</name>
<evidence type="ECO:0000313" key="2">
    <source>
        <dbReference type="EMBL" id="JAD16106.1"/>
    </source>
</evidence>
<reference evidence="2" key="1">
    <citation type="submission" date="2014-09" db="EMBL/GenBank/DDBJ databases">
        <authorList>
            <person name="Magalhaes I.L.F."/>
            <person name="Oliveira U."/>
            <person name="Santos F.R."/>
            <person name="Vidigal T.H.D.A."/>
            <person name="Brescovit A.D."/>
            <person name="Santos A.J."/>
        </authorList>
    </citation>
    <scope>NUCLEOTIDE SEQUENCE</scope>
    <source>
        <tissue evidence="2">Shoot tissue taken approximately 20 cm above the soil surface</tissue>
    </source>
</reference>
<evidence type="ECO:0000256" key="1">
    <source>
        <dbReference type="SAM" id="MobiDB-lite"/>
    </source>
</evidence>
<feature type="region of interest" description="Disordered" evidence="1">
    <location>
        <begin position="52"/>
        <end position="74"/>
    </location>
</feature>
<reference evidence="2" key="2">
    <citation type="journal article" date="2015" name="Data Brief">
        <title>Shoot transcriptome of the giant reed, Arundo donax.</title>
        <authorList>
            <person name="Barrero R.A."/>
            <person name="Guerrero F.D."/>
            <person name="Moolhuijzen P."/>
            <person name="Goolsby J.A."/>
            <person name="Tidwell J."/>
            <person name="Bellgard S.E."/>
            <person name="Bellgard M.I."/>
        </authorList>
    </citation>
    <scope>NUCLEOTIDE SEQUENCE</scope>
    <source>
        <tissue evidence="2">Shoot tissue taken approximately 20 cm above the soil surface</tissue>
    </source>
</reference>
<sequence length="74" mass="8888">MNHLQQRHQKHQKLHPELVCWKLQKEEYFDKMAEPLLDLVLWSLYKQQAQNSQKHQKEMSPCEASSLSDQSRKA</sequence>
<proteinExistence type="predicted"/>
<feature type="compositionally biased region" description="Polar residues" evidence="1">
    <location>
        <begin position="63"/>
        <end position="74"/>
    </location>
</feature>
<dbReference type="AlphaFoldDB" id="A0A0A8XQR9"/>
<protein>
    <submittedName>
        <fullName evidence="2">Uncharacterized protein</fullName>
    </submittedName>
</protein>
<accession>A0A0A8XQR9</accession>
<organism evidence="2">
    <name type="scientific">Arundo donax</name>
    <name type="common">Giant reed</name>
    <name type="synonym">Donax arundinaceus</name>
    <dbReference type="NCBI Taxonomy" id="35708"/>
    <lineage>
        <taxon>Eukaryota</taxon>
        <taxon>Viridiplantae</taxon>
        <taxon>Streptophyta</taxon>
        <taxon>Embryophyta</taxon>
        <taxon>Tracheophyta</taxon>
        <taxon>Spermatophyta</taxon>
        <taxon>Magnoliopsida</taxon>
        <taxon>Liliopsida</taxon>
        <taxon>Poales</taxon>
        <taxon>Poaceae</taxon>
        <taxon>PACMAD clade</taxon>
        <taxon>Arundinoideae</taxon>
        <taxon>Arundineae</taxon>
        <taxon>Arundo</taxon>
    </lineage>
</organism>